<feature type="transmembrane region" description="Helical" evidence="1">
    <location>
        <begin position="41"/>
        <end position="64"/>
    </location>
</feature>
<keyword evidence="1" id="KW-0812">Transmembrane</keyword>
<evidence type="ECO:0000313" key="2">
    <source>
        <dbReference type="EMBL" id="NMM45224.1"/>
    </source>
</evidence>
<feature type="transmembrane region" description="Helical" evidence="1">
    <location>
        <begin position="76"/>
        <end position="97"/>
    </location>
</feature>
<keyword evidence="1" id="KW-0472">Membrane</keyword>
<dbReference type="Proteomes" id="UP000539372">
    <property type="component" value="Unassembled WGS sequence"/>
</dbReference>
<proteinExistence type="predicted"/>
<comment type="caution">
    <text evidence="2">The sequence shown here is derived from an EMBL/GenBank/DDBJ whole genome shotgun (WGS) entry which is preliminary data.</text>
</comment>
<dbReference type="AlphaFoldDB" id="A0A7Y0E0Z2"/>
<evidence type="ECO:0000313" key="3">
    <source>
        <dbReference type="Proteomes" id="UP000539372"/>
    </source>
</evidence>
<evidence type="ECO:0000256" key="1">
    <source>
        <dbReference type="SAM" id="Phobius"/>
    </source>
</evidence>
<reference evidence="2 3" key="1">
    <citation type="submission" date="2020-04" db="EMBL/GenBank/DDBJ databases">
        <title>Rhodospirillaceae bacterium KN72 isolated from deep sea.</title>
        <authorList>
            <person name="Zhang D.-C."/>
        </authorList>
    </citation>
    <scope>NUCLEOTIDE SEQUENCE [LARGE SCALE GENOMIC DNA]</scope>
    <source>
        <strain evidence="2 3">KN72</strain>
    </source>
</reference>
<feature type="transmembrane region" description="Helical" evidence="1">
    <location>
        <begin position="109"/>
        <end position="138"/>
    </location>
</feature>
<sequence>MIARFPLSIFVAGLILSVLLTACIGYGVSGQYPRWAFAGDVVALIPFLTVIFAAGFIPSVLLALAVSMRLARASKIVFSTGVILSAFVAAFLGYAAMMHDPQWEYSGDLAHFAGFLGLNFGIALCPFVILTTIVELFCRYRSPNPPVKEPMDAH</sequence>
<protein>
    <submittedName>
        <fullName evidence="2">Uncharacterized protein</fullName>
    </submittedName>
</protein>
<keyword evidence="1" id="KW-1133">Transmembrane helix</keyword>
<organism evidence="2 3">
    <name type="scientific">Pacificispira spongiicola</name>
    <dbReference type="NCBI Taxonomy" id="2729598"/>
    <lineage>
        <taxon>Bacteria</taxon>
        <taxon>Pseudomonadati</taxon>
        <taxon>Pseudomonadota</taxon>
        <taxon>Alphaproteobacteria</taxon>
        <taxon>Rhodospirillales</taxon>
        <taxon>Rhodospirillaceae</taxon>
        <taxon>Pacificispira</taxon>
    </lineage>
</organism>
<gene>
    <name evidence="2" type="ORF">HH303_12090</name>
</gene>
<dbReference type="PROSITE" id="PS51257">
    <property type="entry name" value="PROKAR_LIPOPROTEIN"/>
    <property type="match status" value="1"/>
</dbReference>
<name>A0A7Y0E0Z2_9PROT</name>
<accession>A0A7Y0E0Z2</accession>
<dbReference type="EMBL" id="JABBNT010000003">
    <property type="protein sequence ID" value="NMM45224.1"/>
    <property type="molecule type" value="Genomic_DNA"/>
</dbReference>
<keyword evidence="3" id="KW-1185">Reference proteome</keyword>
<dbReference type="RefSeq" id="WP_169625579.1">
    <property type="nucleotide sequence ID" value="NZ_JABBNT010000003.1"/>
</dbReference>